<feature type="region of interest" description="Disordered" evidence="1">
    <location>
        <begin position="106"/>
        <end position="158"/>
    </location>
</feature>
<dbReference type="GeneID" id="13292250"/>
<dbReference type="HOGENOM" id="CLU_763061_0_0_1"/>
<dbReference type="EMBL" id="FP929064">
    <property type="protein sequence ID" value="CBX90432.1"/>
    <property type="molecule type" value="Genomic_DNA"/>
</dbReference>
<feature type="compositionally biased region" description="Low complexity" evidence="1">
    <location>
        <begin position="106"/>
        <end position="120"/>
    </location>
</feature>
<dbReference type="AlphaFoldDB" id="E4ZGL2"/>
<dbReference type="InParanoid" id="E4ZGL2"/>
<evidence type="ECO:0000313" key="4">
    <source>
        <dbReference type="EMBL" id="CBX90432.1"/>
    </source>
</evidence>
<evidence type="ECO:0000313" key="5">
    <source>
        <dbReference type="Proteomes" id="UP000002668"/>
    </source>
</evidence>
<dbReference type="PROSITE" id="PS50948">
    <property type="entry name" value="PAN"/>
    <property type="match status" value="1"/>
</dbReference>
<keyword evidence="2" id="KW-0732">Signal</keyword>
<feature type="signal peptide" evidence="2">
    <location>
        <begin position="1"/>
        <end position="18"/>
    </location>
</feature>
<organism evidence="4 5">
    <name type="scientific">Leptosphaeria maculans (strain JN3 / isolate v23.1.3 / race Av1-4-5-6-7-8)</name>
    <name type="common">Blackleg fungus</name>
    <name type="synonym">Phoma lingam</name>
    <dbReference type="NCBI Taxonomy" id="985895"/>
    <lineage>
        <taxon>Eukaryota</taxon>
        <taxon>Fungi</taxon>
        <taxon>Dikarya</taxon>
        <taxon>Ascomycota</taxon>
        <taxon>Pezizomycotina</taxon>
        <taxon>Dothideomycetes</taxon>
        <taxon>Pleosporomycetidae</taxon>
        <taxon>Pleosporales</taxon>
        <taxon>Pleosporineae</taxon>
        <taxon>Leptosphaeriaceae</taxon>
        <taxon>Plenodomus</taxon>
        <taxon>Plenodomus lingam/Leptosphaeria maculans species complex</taxon>
    </lineage>
</organism>
<evidence type="ECO:0000259" key="3">
    <source>
        <dbReference type="PROSITE" id="PS50948"/>
    </source>
</evidence>
<reference evidence="5" key="1">
    <citation type="journal article" date="2011" name="Nat. Commun.">
        <title>Effector diversification within compartments of the Leptosphaeria maculans genome affected by Repeat-Induced Point mutations.</title>
        <authorList>
            <person name="Rouxel T."/>
            <person name="Grandaubert J."/>
            <person name="Hane J.K."/>
            <person name="Hoede C."/>
            <person name="van de Wouw A.P."/>
            <person name="Couloux A."/>
            <person name="Dominguez V."/>
            <person name="Anthouard V."/>
            <person name="Bally P."/>
            <person name="Bourras S."/>
            <person name="Cozijnsen A.J."/>
            <person name="Ciuffetti L.M."/>
            <person name="Degrave A."/>
            <person name="Dilmaghani A."/>
            <person name="Duret L."/>
            <person name="Fudal I."/>
            <person name="Goodwin S.B."/>
            <person name="Gout L."/>
            <person name="Glaser N."/>
            <person name="Linglin J."/>
            <person name="Kema G.H.J."/>
            <person name="Lapalu N."/>
            <person name="Lawrence C.B."/>
            <person name="May K."/>
            <person name="Meyer M."/>
            <person name="Ollivier B."/>
            <person name="Poulain J."/>
            <person name="Schoch C.L."/>
            <person name="Simon A."/>
            <person name="Spatafora J.W."/>
            <person name="Stachowiak A."/>
            <person name="Turgeon B.G."/>
            <person name="Tyler B.M."/>
            <person name="Vincent D."/>
            <person name="Weissenbach J."/>
            <person name="Amselem J."/>
            <person name="Quesneville H."/>
            <person name="Oliver R.P."/>
            <person name="Wincker P."/>
            <person name="Balesdent M.-H."/>
            <person name="Howlett B.J."/>
        </authorList>
    </citation>
    <scope>NUCLEOTIDE SEQUENCE [LARGE SCALE GENOMIC DNA]</scope>
    <source>
        <strain evidence="5">JN3 / isolate v23.1.3 / race Av1-4-5-6-7-8</strain>
    </source>
</reference>
<feature type="domain" description="Apple" evidence="3">
    <location>
        <begin position="28"/>
        <end position="100"/>
    </location>
</feature>
<dbReference type="InterPro" id="IPR003609">
    <property type="entry name" value="Pan_app"/>
</dbReference>
<evidence type="ECO:0000256" key="2">
    <source>
        <dbReference type="SAM" id="SignalP"/>
    </source>
</evidence>
<protein>
    <recommendedName>
        <fullName evidence="3">Apple domain-containing protein</fullName>
    </recommendedName>
</protein>
<feature type="compositionally biased region" description="Pro residues" evidence="1">
    <location>
        <begin position="121"/>
        <end position="155"/>
    </location>
</feature>
<evidence type="ECO:0000256" key="1">
    <source>
        <dbReference type="SAM" id="MobiDB-lite"/>
    </source>
</evidence>
<dbReference type="VEuPathDB" id="FungiDB:LEMA_P065580.1"/>
<feature type="chain" id="PRO_5003194177" description="Apple domain-containing protein" evidence="2">
    <location>
        <begin position="19"/>
        <end position="363"/>
    </location>
</feature>
<name>E4ZGL2_LEPMJ</name>
<gene>
    <name evidence="4" type="ORF">LEMA_P065580.1</name>
</gene>
<accession>E4ZGL2</accession>
<proteinExistence type="predicted"/>
<dbReference type="OrthoDB" id="3556996at2759"/>
<dbReference type="Proteomes" id="UP000002668">
    <property type="component" value="Genome"/>
</dbReference>
<keyword evidence="5" id="KW-1185">Reference proteome</keyword>
<sequence>MQFVTTAVASLLFLGTAALPYTPHPTFCGIRGYDYLNKPYDVQQDSRIRTLDECRFQCLLTSRCISYAVGKGACVLYDYDTLETFVPYEGSKYLFYDRSCDPESYPTEPSYPYPSSDPTHYPYPVPDPHPTPDPNPTPDPYPTPSPNPNPNPPSAPGTCSSNGLPSLFTCGSDLEVYGHIQILDSNTDVELGYINLDIWPYNIFQKSPLDRALVVKATYTAPDCSNPNGVALELMNVEGSNIQPGYLGTAGSFQLSDLLGLYGYSSTTVVTLVPPNVLGLDGLSADNNFPIQASVWTLDLTCGYLTSTLINPDNSPLPVTQILDYADCQNGCLYQTRNEAAFLADHPRREDVVVVRFRFVPFT</sequence>